<dbReference type="InterPro" id="IPR027094">
    <property type="entry name" value="Mitofusin_fam"/>
</dbReference>
<evidence type="ECO:0000313" key="8">
    <source>
        <dbReference type="EMBL" id="NEA90302.1"/>
    </source>
</evidence>
<evidence type="ECO:0000256" key="2">
    <source>
        <dbReference type="ARBA" id="ARBA00022741"/>
    </source>
</evidence>
<keyword evidence="2" id="KW-0547">Nucleotide-binding</keyword>
<dbReference type="InterPro" id="IPR045063">
    <property type="entry name" value="Dynamin_N"/>
</dbReference>
<dbReference type="RefSeq" id="WP_164438988.1">
    <property type="nucleotide sequence ID" value="NZ_JAAGMD010000839.1"/>
</dbReference>
<reference evidence="8" key="1">
    <citation type="submission" date="2020-01" db="EMBL/GenBank/DDBJ databases">
        <title>Insect and environment-associated Actinomycetes.</title>
        <authorList>
            <person name="Currrie C."/>
            <person name="Chevrette M."/>
            <person name="Carlson C."/>
            <person name="Stubbendieck R."/>
            <person name="Wendt-Pienkowski E."/>
        </authorList>
    </citation>
    <scope>NUCLEOTIDE SEQUENCE</scope>
    <source>
        <strain evidence="8">SID14436</strain>
    </source>
</reference>
<keyword evidence="5" id="KW-0472">Membrane</keyword>
<sequence>RRPDAGPALPRPVPPPAGPDVVTAVPGWLREARRLAGRHGQEQIRDALDALAVERARPVFRVAVVGEFNRGKSTLVNRLMGRDLLPTGSLPVTRGPVTVRPGPEEALTVRWPDGRRERRRLGTDGDGERAAPGAPGAAPWEGLTGPAEAEGSGTAGGAPERSLHLTVPDGWLAGRDLELVDTPGVNAGPTDRFELVRRTTAGSDAVLFVVSALSPMGLSERRLLDEEVLCRHVPFTAVVVTMLDLVDADDRQEALDHLRARLSDLPGVPVLAAPAPGGGEDELRALRELVDSYAESSGRAAWRDRGIAAQVADHCDALTRIATEAMAAARLSEQEAARAADRVRGRRADEEHRWEQARIDLTSRRIALVERFHEHLRKERDALVERLRWDLERAPDPGVWWERDLPFRLRHELSVLARTAERSILLPALSADIARLDREVARWLPDAAPGSAPAALHLSAEPEISGEVGNLSRTRLATRVGAQGGAVVGYLVAAVRAAPMPMVYGVGFSLLGGLLAESSIRSATEQQRREVDAVLVRVVDESTAHFRRQADEVLSGVYDEAFDRLHRSHLLWSDALSTAADPATPGTDWTDLSRSAAGLAARIRSALRS</sequence>
<evidence type="ECO:0000256" key="4">
    <source>
        <dbReference type="ARBA" id="ARBA00023134"/>
    </source>
</evidence>
<dbReference type="GO" id="GO:0016020">
    <property type="term" value="C:membrane"/>
    <property type="evidence" value="ECO:0007669"/>
    <property type="project" value="UniProtKB-SubCell"/>
</dbReference>
<feature type="region of interest" description="Disordered" evidence="6">
    <location>
        <begin position="111"/>
        <end position="163"/>
    </location>
</feature>
<evidence type="ECO:0000256" key="5">
    <source>
        <dbReference type="ARBA" id="ARBA00023136"/>
    </source>
</evidence>
<gene>
    <name evidence="8" type="ORF">G3I53_30755</name>
</gene>
<dbReference type="GO" id="GO:0005525">
    <property type="term" value="F:GTP binding"/>
    <property type="evidence" value="ECO:0007669"/>
    <property type="project" value="UniProtKB-KW"/>
</dbReference>
<keyword evidence="3" id="KW-0378">Hydrolase</keyword>
<evidence type="ECO:0000256" key="3">
    <source>
        <dbReference type="ARBA" id="ARBA00022801"/>
    </source>
</evidence>
<dbReference type="PANTHER" id="PTHR10465">
    <property type="entry name" value="TRANSMEMBRANE GTPASE FZO1"/>
    <property type="match status" value="1"/>
</dbReference>
<evidence type="ECO:0000259" key="7">
    <source>
        <dbReference type="Pfam" id="PF00350"/>
    </source>
</evidence>
<dbReference type="GO" id="GO:0003924">
    <property type="term" value="F:GTPase activity"/>
    <property type="evidence" value="ECO:0007669"/>
    <property type="project" value="InterPro"/>
</dbReference>
<name>A0A6G3R402_9ACTN</name>
<protein>
    <recommendedName>
        <fullName evidence="7">Dynamin N-terminal domain-containing protein</fullName>
    </recommendedName>
</protein>
<feature type="compositionally biased region" description="Basic and acidic residues" evidence="6">
    <location>
        <begin position="112"/>
        <end position="129"/>
    </location>
</feature>
<dbReference type="InterPro" id="IPR027417">
    <property type="entry name" value="P-loop_NTPase"/>
</dbReference>
<dbReference type="SUPFAM" id="SSF52540">
    <property type="entry name" value="P-loop containing nucleoside triphosphate hydrolases"/>
    <property type="match status" value="1"/>
</dbReference>
<comment type="subcellular location">
    <subcellularLocation>
        <location evidence="1">Membrane</location>
    </subcellularLocation>
</comment>
<dbReference type="PANTHER" id="PTHR10465:SF0">
    <property type="entry name" value="SARCALUMENIN"/>
    <property type="match status" value="1"/>
</dbReference>
<feature type="region of interest" description="Disordered" evidence="6">
    <location>
        <begin position="1"/>
        <end position="20"/>
    </location>
</feature>
<dbReference type="EMBL" id="JAAGMD010000839">
    <property type="protein sequence ID" value="NEA90302.1"/>
    <property type="molecule type" value="Genomic_DNA"/>
</dbReference>
<dbReference type="AlphaFoldDB" id="A0A6G3R402"/>
<evidence type="ECO:0000256" key="1">
    <source>
        <dbReference type="ARBA" id="ARBA00004370"/>
    </source>
</evidence>
<organism evidence="8">
    <name type="scientific">Streptomyces sp. SID14436</name>
    <dbReference type="NCBI Taxonomy" id="2706070"/>
    <lineage>
        <taxon>Bacteria</taxon>
        <taxon>Bacillati</taxon>
        <taxon>Actinomycetota</taxon>
        <taxon>Actinomycetes</taxon>
        <taxon>Kitasatosporales</taxon>
        <taxon>Streptomycetaceae</taxon>
        <taxon>Streptomyces</taxon>
    </lineage>
</organism>
<feature type="compositionally biased region" description="Low complexity" evidence="6">
    <location>
        <begin position="130"/>
        <end position="160"/>
    </location>
</feature>
<keyword evidence="4" id="KW-0342">GTP-binding</keyword>
<feature type="domain" description="Dynamin N-terminal" evidence="7">
    <location>
        <begin position="62"/>
        <end position="114"/>
    </location>
</feature>
<comment type="caution">
    <text evidence="8">The sequence shown here is derived from an EMBL/GenBank/DDBJ whole genome shotgun (WGS) entry which is preliminary data.</text>
</comment>
<accession>A0A6G3R402</accession>
<feature type="domain" description="Dynamin N-terminal" evidence="7">
    <location>
        <begin position="175"/>
        <end position="242"/>
    </location>
</feature>
<feature type="compositionally biased region" description="Pro residues" evidence="6">
    <location>
        <begin position="9"/>
        <end position="18"/>
    </location>
</feature>
<dbReference type="Pfam" id="PF00350">
    <property type="entry name" value="Dynamin_N"/>
    <property type="match status" value="2"/>
</dbReference>
<proteinExistence type="predicted"/>
<evidence type="ECO:0000256" key="6">
    <source>
        <dbReference type="SAM" id="MobiDB-lite"/>
    </source>
</evidence>
<dbReference type="Gene3D" id="3.40.50.300">
    <property type="entry name" value="P-loop containing nucleotide triphosphate hydrolases"/>
    <property type="match status" value="1"/>
</dbReference>
<feature type="non-terminal residue" evidence="8">
    <location>
        <position position="1"/>
    </location>
</feature>